<evidence type="ECO:0000256" key="1">
    <source>
        <dbReference type="ARBA" id="ARBA00022485"/>
    </source>
</evidence>
<evidence type="ECO:0000256" key="3">
    <source>
        <dbReference type="ARBA" id="ARBA00023004"/>
    </source>
</evidence>
<dbReference type="PROSITE" id="PS51656">
    <property type="entry name" value="4FE4S"/>
    <property type="match status" value="1"/>
</dbReference>
<dbReference type="PANTHER" id="PTHR36214:SF3">
    <property type="entry name" value="ACETYL-COA DECARBONYLASE_SYNTHASE COMPLEX SUBUNIT GAMMA"/>
    <property type="match status" value="1"/>
</dbReference>
<keyword evidence="7" id="KW-1185">Reference proteome</keyword>
<evidence type="ECO:0000256" key="2">
    <source>
        <dbReference type="ARBA" id="ARBA00022723"/>
    </source>
</evidence>
<dbReference type="KEGG" id="meme:HYG87_07720"/>
<dbReference type="OrthoDB" id="9014at2157"/>
<dbReference type="Pfam" id="PF04060">
    <property type="entry name" value="FeS"/>
    <property type="match status" value="1"/>
</dbReference>
<protein>
    <recommendedName>
        <fullName evidence="5">4Fe-4S domain-containing protein</fullName>
    </recommendedName>
</protein>
<keyword evidence="2" id="KW-0479">Metal-binding</keyword>
<dbReference type="RefSeq" id="WP_211532612.1">
    <property type="nucleotide sequence ID" value="NZ_CP058560.1"/>
</dbReference>
<proteinExistence type="predicted"/>
<dbReference type="Gene3D" id="1.10.15.40">
    <property type="entry name" value="Electron transport complex subunit B, putative Fe-S cluster"/>
    <property type="match status" value="1"/>
</dbReference>
<accession>A0A8T8K501</accession>
<dbReference type="AlphaFoldDB" id="A0A8T8K501"/>
<evidence type="ECO:0000259" key="5">
    <source>
        <dbReference type="PROSITE" id="PS51656"/>
    </source>
</evidence>
<evidence type="ECO:0000256" key="4">
    <source>
        <dbReference type="ARBA" id="ARBA00023014"/>
    </source>
</evidence>
<sequence>MTDKSEYVNPKEEIGNLLPGYNCGICGYARCDEFAGALLKKHTTLEKCRFLYQELFLENLNQLKDVLKNENVLVEEKPVIGLLDGYEADFILKPLVNEKSCREILYPFTREELKKGDIIRYRPLGCPITHFAEIIDESHGLITVHMVGPCHRLEKGSENFQFKEAGICMVGGFEGLIEGELPAVGETVRFLPKHCMMQKVHSGVVVQLEGKKALIEGIDLKVWAPPIKGKR</sequence>
<dbReference type="GeneID" id="64820643"/>
<keyword evidence="4" id="KW-0411">Iron-sulfur</keyword>
<organism evidence="6 7">
    <name type="scientific">Methanobacterium alkalithermotolerans</name>
    <dbReference type="NCBI Taxonomy" id="2731220"/>
    <lineage>
        <taxon>Archaea</taxon>
        <taxon>Methanobacteriati</taxon>
        <taxon>Methanobacteriota</taxon>
        <taxon>Methanomada group</taxon>
        <taxon>Methanobacteria</taxon>
        <taxon>Methanobacteriales</taxon>
        <taxon>Methanobacteriaceae</taxon>
        <taxon>Methanobacterium</taxon>
    </lineage>
</organism>
<evidence type="ECO:0000313" key="7">
    <source>
        <dbReference type="Proteomes" id="UP000681041"/>
    </source>
</evidence>
<keyword evidence="1" id="KW-0004">4Fe-4S</keyword>
<dbReference type="InterPro" id="IPR007202">
    <property type="entry name" value="4Fe-4S_dom"/>
</dbReference>
<dbReference type="InterPro" id="IPR051069">
    <property type="entry name" value="ACDS_complex_subunit"/>
</dbReference>
<evidence type="ECO:0000313" key="6">
    <source>
        <dbReference type="EMBL" id="QUH23656.1"/>
    </source>
</evidence>
<dbReference type="EMBL" id="CP058560">
    <property type="protein sequence ID" value="QUH23656.1"/>
    <property type="molecule type" value="Genomic_DNA"/>
</dbReference>
<gene>
    <name evidence="6" type="ORF">HYG87_07720</name>
</gene>
<dbReference type="GO" id="GO:0051539">
    <property type="term" value="F:4 iron, 4 sulfur cluster binding"/>
    <property type="evidence" value="ECO:0007669"/>
    <property type="project" value="UniProtKB-KW"/>
</dbReference>
<name>A0A8T8K501_9EURY</name>
<dbReference type="PANTHER" id="PTHR36214">
    <property type="match status" value="1"/>
</dbReference>
<dbReference type="GO" id="GO:0046872">
    <property type="term" value="F:metal ion binding"/>
    <property type="evidence" value="ECO:0007669"/>
    <property type="project" value="UniProtKB-KW"/>
</dbReference>
<feature type="domain" description="4Fe-4S" evidence="5">
    <location>
        <begin position="6"/>
        <end position="65"/>
    </location>
</feature>
<keyword evidence="3" id="KW-0408">Iron</keyword>
<reference evidence="6" key="1">
    <citation type="submission" date="2020-07" db="EMBL/GenBank/DDBJ databases">
        <title>Methanobacterium. sp. MethCan genome.</title>
        <authorList>
            <person name="Postec A."/>
            <person name="Quemeneur M."/>
        </authorList>
    </citation>
    <scope>NUCLEOTIDE SEQUENCE</scope>
    <source>
        <strain evidence="6">MethCAN</strain>
    </source>
</reference>
<dbReference type="Proteomes" id="UP000681041">
    <property type="component" value="Chromosome"/>
</dbReference>